<reference evidence="7" key="1">
    <citation type="submission" date="2022-07" db="EMBL/GenBank/DDBJ databases">
        <title>Genome Sequence of Physisporinus lineatus.</title>
        <authorList>
            <person name="Buettner E."/>
        </authorList>
    </citation>
    <scope>NUCLEOTIDE SEQUENCE</scope>
    <source>
        <strain evidence="7">VT162</strain>
    </source>
</reference>
<feature type="transmembrane region" description="Helical" evidence="5">
    <location>
        <begin position="506"/>
        <end position="523"/>
    </location>
</feature>
<keyword evidence="3" id="KW-0288">FMN</keyword>
<dbReference type="InterPro" id="IPR001155">
    <property type="entry name" value="OxRdtase_FMN_N"/>
</dbReference>
<dbReference type="GO" id="GO:0010181">
    <property type="term" value="F:FMN binding"/>
    <property type="evidence" value="ECO:0007669"/>
    <property type="project" value="InterPro"/>
</dbReference>
<protein>
    <recommendedName>
        <fullName evidence="6">NADH:flavin oxidoreductase/NADH oxidase N-terminal domain-containing protein</fullName>
    </recommendedName>
</protein>
<dbReference type="InterPro" id="IPR013785">
    <property type="entry name" value="Aldolase_TIM"/>
</dbReference>
<dbReference type="AlphaFoldDB" id="A0AAD5YEU4"/>
<keyword evidence="4" id="KW-0560">Oxidoreductase</keyword>
<sequence>MPNDISDTTSRVHPILSKTRLPYGREINNRLVKAALYEHSSYLFGGPPTDAHYTLYQRWGHENWGMIITGNVQVSKRHGGLGRDVLVPEIFTDDALKPFRHWASVIHGEVGLTPVDKSHRPLAILQLCHTGRQSPTIIGGRWPFDPALAPSPVPLNLNPSGGISLISYAMGILMFPTPREMTLKDIDEAVDEFVRGCQLAAETGFDGAELHASHGYLIAQFMSPKSNHRTDEYAHPLAFLKRVLTAIREPGVVPKDFVLGIKLNAADYVDKSAAASSATTDADHVLDHFKQVVTWGLVDFIEVSGGDYEHPDFMMTPSKSPRQAMFADFSRRAMKEIPHLPSQNRPRPLILLTGGLKTAELLTSALAQNHADLLGLGRLSVVCPNLPSILAKYLPEPTSSPLNIPDGLIPDIERPQFRLSPLADIERIITGFLERTLESIPRIIRPEFPKLLGAGMSVARFTVLLRSVGYGKERISYPGEGLGAIMRMWLWTAPSPAKSRSATGRWFVLLLIPVIMTLLWRVIN</sequence>
<gene>
    <name evidence="7" type="ORF">NLI96_g4393</name>
</gene>
<dbReference type="Pfam" id="PF00724">
    <property type="entry name" value="Oxidored_FMN"/>
    <property type="match status" value="1"/>
</dbReference>
<organism evidence="7 8">
    <name type="scientific">Meripilus lineatus</name>
    <dbReference type="NCBI Taxonomy" id="2056292"/>
    <lineage>
        <taxon>Eukaryota</taxon>
        <taxon>Fungi</taxon>
        <taxon>Dikarya</taxon>
        <taxon>Basidiomycota</taxon>
        <taxon>Agaricomycotina</taxon>
        <taxon>Agaricomycetes</taxon>
        <taxon>Polyporales</taxon>
        <taxon>Meripilaceae</taxon>
        <taxon>Meripilus</taxon>
    </lineage>
</organism>
<keyword evidence="5" id="KW-0472">Membrane</keyword>
<evidence type="ECO:0000256" key="4">
    <source>
        <dbReference type="ARBA" id="ARBA00023002"/>
    </source>
</evidence>
<evidence type="ECO:0000256" key="3">
    <source>
        <dbReference type="ARBA" id="ARBA00022643"/>
    </source>
</evidence>
<dbReference type="SUPFAM" id="SSF51395">
    <property type="entry name" value="FMN-linked oxidoreductases"/>
    <property type="match status" value="1"/>
</dbReference>
<evidence type="ECO:0000313" key="7">
    <source>
        <dbReference type="EMBL" id="KAJ3486219.1"/>
    </source>
</evidence>
<keyword evidence="8" id="KW-1185">Reference proteome</keyword>
<evidence type="ECO:0000313" key="8">
    <source>
        <dbReference type="Proteomes" id="UP001212997"/>
    </source>
</evidence>
<proteinExistence type="inferred from homology"/>
<dbReference type="GO" id="GO:0016491">
    <property type="term" value="F:oxidoreductase activity"/>
    <property type="evidence" value="ECO:0007669"/>
    <property type="project" value="UniProtKB-KW"/>
</dbReference>
<dbReference type="PANTHER" id="PTHR43656">
    <property type="entry name" value="BINDING OXIDOREDUCTASE, PUTATIVE (AFU_ORTHOLOGUE AFUA_2G08260)-RELATED"/>
    <property type="match status" value="1"/>
</dbReference>
<keyword evidence="5" id="KW-1133">Transmembrane helix</keyword>
<dbReference type="InterPro" id="IPR051799">
    <property type="entry name" value="NADH_flavin_oxidoreductase"/>
</dbReference>
<dbReference type="EMBL" id="JANAWD010000128">
    <property type="protein sequence ID" value="KAJ3486219.1"/>
    <property type="molecule type" value="Genomic_DNA"/>
</dbReference>
<dbReference type="PANTHER" id="PTHR43656:SF2">
    <property type="entry name" value="BINDING OXIDOREDUCTASE, PUTATIVE (AFU_ORTHOLOGUE AFUA_2G08260)-RELATED"/>
    <property type="match status" value="1"/>
</dbReference>
<name>A0AAD5YEU4_9APHY</name>
<accession>A0AAD5YEU4</accession>
<evidence type="ECO:0000256" key="1">
    <source>
        <dbReference type="ARBA" id="ARBA00005979"/>
    </source>
</evidence>
<evidence type="ECO:0000259" key="6">
    <source>
        <dbReference type="Pfam" id="PF00724"/>
    </source>
</evidence>
<evidence type="ECO:0000256" key="2">
    <source>
        <dbReference type="ARBA" id="ARBA00022630"/>
    </source>
</evidence>
<feature type="domain" description="NADH:flavin oxidoreductase/NADH oxidase N-terminal" evidence="6">
    <location>
        <begin position="26"/>
        <end position="395"/>
    </location>
</feature>
<keyword evidence="2" id="KW-0285">Flavoprotein</keyword>
<dbReference type="Proteomes" id="UP001212997">
    <property type="component" value="Unassembled WGS sequence"/>
</dbReference>
<keyword evidence="5" id="KW-0812">Transmembrane</keyword>
<dbReference type="Gene3D" id="3.20.20.70">
    <property type="entry name" value="Aldolase class I"/>
    <property type="match status" value="1"/>
</dbReference>
<comment type="similarity">
    <text evidence="1">Belongs to the NADH:flavin oxidoreductase/NADH oxidase family.</text>
</comment>
<evidence type="ECO:0000256" key="5">
    <source>
        <dbReference type="SAM" id="Phobius"/>
    </source>
</evidence>
<comment type="caution">
    <text evidence="7">The sequence shown here is derived from an EMBL/GenBank/DDBJ whole genome shotgun (WGS) entry which is preliminary data.</text>
</comment>